<dbReference type="GO" id="GO:0006633">
    <property type="term" value="P:fatty acid biosynthetic process"/>
    <property type="evidence" value="ECO:0007669"/>
    <property type="project" value="UniProtKB-UniPathway"/>
</dbReference>
<dbReference type="Pfam" id="PF02204">
    <property type="entry name" value="VPS9"/>
    <property type="match status" value="1"/>
</dbReference>
<evidence type="ECO:0000256" key="12">
    <source>
        <dbReference type="ARBA" id="ARBA00022692"/>
    </source>
</evidence>
<keyword evidence="15 23" id="KW-1133">Transmembrane helix</keyword>
<evidence type="ECO:0000256" key="11">
    <source>
        <dbReference type="ARBA" id="ARBA00022516"/>
    </source>
</evidence>
<dbReference type="InterPro" id="IPR028614">
    <property type="entry name" value="GDP_fucose/colitose_synth"/>
</dbReference>
<protein>
    <recommendedName>
        <fullName evidence="20">GDP-4-keto-6-deoxy-D-mannose-3,5-epimerase-4-reductase</fullName>
        <ecNumber evidence="8">1.1.1.271</ecNumber>
        <ecNumber evidence="9">4.2.1.134</ecNumber>
    </recommendedName>
</protein>
<dbReference type="Gene3D" id="3.30.505.10">
    <property type="entry name" value="SH2 domain"/>
    <property type="match status" value="1"/>
</dbReference>
<name>A0A0V1DVL1_TRIPS</name>
<dbReference type="GO" id="GO:0005096">
    <property type="term" value="F:GTPase activator activity"/>
    <property type="evidence" value="ECO:0007669"/>
    <property type="project" value="UniProtKB-KW"/>
</dbReference>
<feature type="region of interest" description="Disordered" evidence="22">
    <location>
        <begin position="742"/>
        <end position="764"/>
    </location>
</feature>
<proteinExistence type="inferred from homology"/>
<dbReference type="CDD" id="cd05239">
    <property type="entry name" value="GDP_FS_SDR_e"/>
    <property type="match status" value="1"/>
</dbReference>
<sequence length="2793" mass="310890">MLPISENVVGWLVGWCCDLSLLFRPIRRCSSKVVLARLRLFHRSGLPIANFCKSSMAAIVGKVPVSASSSVSSLSSLESAIGEDDDVFAAVESPASAAGHSGRSGHSAGTGQNSPQRRAAVSSMERLVRTHPIWNLPHVDRLAASHLLRNSDIGNFIVRRSTQPNSMALTVKLSSADDQEAIEHYLIEVTSVGVRLEGSPNTFAALPLLLAYYMDNGEELECKLTLPRTVMQCETRRELCSYALLGQEFWTADLIPSDGRKVVSGKMHKAALLPAVVQSENSNNRSLSLSSYPSKAGCTTQASVSSKTATKALTGAKVALTTTTTTTTTPVFSTNSSCGGTAARVGAGCKLVPASKARSGSLSDAFGSRLLLNINAADSCGRKPFKFRSFFEHTRQPVIGRESRSTSATRGTACRATPERRLAGLFQPDEPVCTGTPTLARKKLLTFKPANPGSSSNNNNTNNSSTAFRNFGSSLRTCSSNSSGFGMLRREKSDLGWTNNITSEPWRLINAQSGQSSLSKLNGCPNFLSNCTTSSGGSTTSRLRSCVEELKRCRIGGALASRRLLTRSTLPKPATGLNVGSARAANSSNSLMRLSAAKKATPRGSEQNSELRHVSKRNNDGQGKRLSAPGLIDASGGMVELLRELKTRQGQLLLNGGSESVGRPTATTTTRRRTVATVATDAATTTTSVANSNNKNGNTPLRVVTLNKSNSNLTTIKEIAAPVRERHRSRSLEAILAEEEEEAGGRVVDSAPTPRRRQKEVARRRAVIEQAPKRESDYGVLRESTVSGVSGNEELDDSRSVASMAGTVFSEPWDSSMWENLLTIATSMDQPEENANKTKIEPAVWRMANSSPTAPSSPAVYTKVNPCNSPASQTAALADHIRAFQNNNFPTMFAPPWDEFSRRIPLPSEGGASIAQSSVSGGSADSPSSSRDSSSRRLELIARERFVDQLNSFSVSDCDSDSLMAKAKTQKRRSHRIDSGIKIQNCVVQLARNSDTFIGAQVQSFIKCTMEAQETDPHVVLGNVRQFINGLKNYLVKQGEAAFHSLIEVERSNLKPNEFLNIDAILEGVLQKIILAPLKSHIYHILVKESSKNGSLETFSENMAALRAKLPEELGILEDKCDGTKMDKVRSRLRSMQHHYSPLKKLEYLLSAVSVVYKGSGTVYETTNSSSATLELPAADELVRLLVYLLSRCSVVGCEIEADYIWGLLHPALLFGEASYYLTALSSAVHVLKHIDLLPKLHDNCPFAIESIETAGAFLRVAIPDEVSGAIHNHCFPALPQISAAKLCRMIAHKFGITNPEDHGIYLLVDGFETCLLPSECPEMVKEQLRAAGKPHMFAYKRHEAKIAWPKVAVSPASHWNEVDDFALQNAKRTDTIRSNLFCRLIKAFTAYGIFLVDWLFVSMTKTVLVTGGSGLIGKAIQTVVGEEADRHAVDVQWVFVSSKDADLTDYVQTKRMYEKYKPTAVIHLAAKVGGLFCNLDNNLSFFRENMIINDNVLRCAHEANITKVISCLSTCIFPDKTTYPIDETMVHLGPPHESNMGYAYAKRMLDVLSSLYNRQYGYCYTSIVPCNVFGPYDNFHLKNGHSIPALIHKCYLAKEKNIPLVVLGTGKPLRQYIYSLDLARLIIWALENYKDPNPIIFATDEADEVTIEHVARSVAKGMQFQGPIIFDTSKSDGQFKKTSSNAKMRSYLPDFKFTPFDKAIQETTEWFIANFDSARKIGNIPELFIIELQGDLELSNSKSLSGTLISAFSCNRQGNAFMIIGRHILRGKVEQLQRPVALVKRCSDDVCTSSQQDVNFEISVVLNNQDVTRITSIHLPLARWSLIFWKIVIGLLTGITLNHVYSVVGYQVEFFQTLALLEIVHSYTGLVRSPTVTTAIQVLSRLFILWPITHCVVEAQSSLGTFLYTLFIGLYPLGVAGELLAIFAAMAPIGRRKLFTLEMPNIFNIVSKVIHIYAEATKESIVSGREKICLKTTTTTMIGSCIEQQNRIYSLINEIACIEDGVVFFSEFTNNDNEDDFFSIILQRFSVLGSVEHLKPSASELEQISAVQKLLNRISFGLADFYVLEIDRTLSNNSEMVLVQSWKDFQNQTLIKGTSGVALAFGVNAHLRNMYDVHIAWDGRRVELPAIVLPPLKQMSFKSIGRYRYFGNVCTFSYSFAWWNWSRWEYFIDWMALNGINLPLAHVGNEVVWKSVFQDFGLTDEEIDQHFTGPAFLAWYKFESFLQLVLLFYFIFFCFWNRMGNLKKWQGSLTETWHQDQLVLQKRILKRMVEFGMLPILPAFAGHVPDGFKRIFPTANLLSAKCWIFNSTYSCLKFVHPSDPLFLQIGKAYLHKLKNYFGLFHAYSADPFNEMVPNTFDAMFLRNVSFAIYNAMVLQSWMFLSSERWLENENAKHFLTAVPTGSILVVDLYAEEYPLYEQFSGFYNQPFIWCLLHNFGGVQGLYGNLAKINQKLANVSSVLNVSMVGTGLSMEGIDQNYVVYQMALDRFWSPDNQKVDLTAWIVQYCIQRYGRFETNVISACTSLLNDVYCAEQISFHCKMNSVTDEDTHNWLKHHFTSNDHHSIGLLTLRPKIGMKEQGVGIAKSIYTAWGAFLQSSRTCQESEIYINDLVDLTKHALMLTGAKLYEKLQASYIRKCGREFLENAAAVEQVLSDLEWISKTNSRSMLSKWIEIARANGKTAAQSDQLEENLRMQVTIWGPQGEIVDYARKQWAALFSEYYSPRWRLFFAHLYADILQLEPFNQTLFNSRLFHEIELPFALHKIHNIDEPTGKTVLVSKTLYNRYRIIKL</sequence>
<feature type="domain" description="SH2" evidence="24">
    <location>
        <begin position="134"/>
        <end position="228"/>
    </location>
</feature>
<evidence type="ECO:0000313" key="27">
    <source>
        <dbReference type="EMBL" id="KRY65589.1"/>
    </source>
</evidence>
<dbReference type="PANTHER" id="PTHR12872:SF1">
    <property type="entry name" value="ALPHA-N-ACETYLGLUCOSAMINIDASE"/>
    <property type="match status" value="1"/>
</dbReference>
<comment type="similarity">
    <text evidence="6">Belongs to the RIN (Ras interaction/interference) family.</text>
</comment>
<dbReference type="SMART" id="SM00252">
    <property type="entry name" value="SH2"/>
    <property type="match status" value="1"/>
</dbReference>
<dbReference type="Gene3D" id="1.20.1050.80">
    <property type="entry name" value="VPS9 domain"/>
    <property type="match status" value="1"/>
</dbReference>
<feature type="domain" description="Ras-associating" evidence="25">
    <location>
        <begin position="1280"/>
        <end position="1345"/>
    </location>
</feature>
<evidence type="ECO:0000256" key="13">
    <source>
        <dbReference type="ARBA" id="ARBA00022801"/>
    </source>
</evidence>
<dbReference type="SUPFAM" id="SSF109993">
    <property type="entry name" value="VPS9 domain"/>
    <property type="match status" value="1"/>
</dbReference>
<dbReference type="InterPro" id="IPR029018">
    <property type="entry name" value="Hex-like_dom2"/>
</dbReference>
<dbReference type="Gene3D" id="3.90.25.10">
    <property type="entry name" value="UDP-galactose 4-epimerase, domain 1"/>
    <property type="match status" value="1"/>
</dbReference>
<evidence type="ECO:0000256" key="10">
    <source>
        <dbReference type="ARBA" id="ARBA00022468"/>
    </source>
</evidence>
<dbReference type="Pfam" id="PF12972">
    <property type="entry name" value="NAGLU_C"/>
    <property type="match status" value="1"/>
</dbReference>
<feature type="region of interest" description="Disordered" evidence="22">
    <location>
        <begin position="654"/>
        <end position="673"/>
    </location>
</feature>
<dbReference type="Pfam" id="PF00017">
    <property type="entry name" value="SH2"/>
    <property type="match status" value="1"/>
</dbReference>
<evidence type="ECO:0000256" key="5">
    <source>
        <dbReference type="ARBA" id="ARBA00005959"/>
    </source>
</evidence>
<dbReference type="GO" id="GO:0016020">
    <property type="term" value="C:membrane"/>
    <property type="evidence" value="ECO:0007669"/>
    <property type="project" value="UniProtKB-SubCell"/>
</dbReference>
<dbReference type="Pfam" id="PF04387">
    <property type="entry name" value="PTPLA"/>
    <property type="match status" value="2"/>
</dbReference>
<evidence type="ECO:0000256" key="15">
    <source>
        <dbReference type="ARBA" id="ARBA00022989"/>
    </source>
</evidence>
<dbReference type="UniPathway" id="UPA00128">
    <property type="reaction ID" value="UER00191"/>
</dbReference>
<evidence type="ECO:0000256" key="4">
    <source>
        <dbReference type="ARBA" id="ARBA00005194"/>
    </source>
</evidence>
<keyword evidence="12 23" id="KW-0812">Transmembrane</keyword>
<dbReference type="PROSITE" id="PS51205">
    <property type="entry name" value="VPS9"/>
    <property type="match status" value="1"/>
</dbReference>
<evidence type="ECO:0000256" key="7">
    <source>
        <dbReference type="ARBA" id="ARBA00007811"/>
    </source>
</evidence>
<evidence type="ECO:0000259" key="24">
    <source>
        <dbReference type="PROSITE" id="PS50001"/>
    </source>
</evidence>
<evidence type="ECO:0000256" key="17">
    <source>
        <dbReference type="ARBA" id="ARBA00023136"/>
    </source>
</evidence>
<feature type="region of interest" description="Disordered" evidence="22">
    <location>
        <begin position="594"/>
        <end position="630"/>
    </location>
</feature>
<keyword evidence="11" id="KW-0444">Lipid biosynthesis</keyword>
<keyword evidence="18" id="KW-0275">Fatty acid biosynthesis</keyword>
<evidence type="ECO:0000313" key="28">
    <source>
        <dbReference type="Proteomes" id="UP000054632"/>
    </source>
</evidence>
<evidence type="ECO:0000256" key="20">
    <source>
        <dbReference type="ARBA" id="ARBA00032995"/>
    </source>
</evidence>
<feature type="compositionally biased region" description="Low complexity" evidence="22">
    <location>
        <begin position="454"/>
        <end position="466"/>
    </location>
</feature>
<accession>A0A0V1DVL1</accession>
<feature type="region of interest" description="Disordered" evidence="22">
    <location>
        <begin position="96"/>
        <end position="122"/>
    </location>
</feature>
<comment type="similarity">
    <text evidence="7">Belongs to the very long-chain fatty acids dehydratase HACD family.</text>
</comment>
<dbReference type="GO" id="GO:0042351">
    <property type="term" value="P:'de novo' GDP-L-fucose biosynthetic process"/>
    <property type="evidence" value="ECO:0007669"/>
    <property type="project" value="UniProtKB-UniPathway"/>
</dbReference>
<dbReference type="InterPro" id="IPR000159">
    <property type="entry name" value="RA_dom"/>
</dbReference>
<evidence type="ECO:0000256" key="23">
    <source>
        <dbReference type="SAM" id="Phobius"/>
    </source>
</evidence>
<comment type="similarity">
    <text evidence="5">Belongs to the NAD(P)-dependent epimerase/dehydratase family. Fucose synthase subfamily.</text>
</comment>
<dbReference type="EC" id="4.2.1.134" evidence="9"/>
<dbReference type="InterPro" id="IPR007482">
    <property type="entry name" value="Tyr_Pase-like_PTPLA"/>
</dbReference>
<dbReference type="PROSITE" id="PS50001">
    <property type="entry name" value="SH2"/>
    <property type="match status" value="1"/>
</dbReference>
<evidence type="ECO:0000256" key="19">
    <source>
        <dbReference type="ARBA" id="ARBA00023239"/>
    </source>
</evidence>
<dbReference type="InterPro" id="IPR001509">
    <property type="entry name" value="Epimerase_deHydtase"/>
</dbReference>
<evidence type="ECO:0000256" key="16">
    <source>
        <dbReference type="ARBA" id="ARBA00023098"/>
    </source>
</evidence>
<dbReference type="GO" id="GO:0007165">
    <property type="term" value="P:signal transduction"/>
    <property type="evidence" value="ECO:0007669"/>
    <property type="project" value="InterPro"/>
</dbReference>
<dbReference type="SUPFAM" id="SSF55550">
    <property type="entry name" value="SH2 domain"/>
    <property type="match status" value="1"/>
</dbReference>
<evidence type="ECO:0000256" key="8">
    <source>
        <dbReference type="ARBA" id="ARBA00012371"/>
    </source>
</evidence>
<evidence type="ECO:0000256" key="9">
    <source>
        <dbReference type="ARBA" id="ARBA00013122"/>
    </source>
</evidence>
<dbReference type="InterPro" id="IPR037191">
    <property type="entry name" value="VPS9_dom_sf"/>
</dbReference>
<dbReference type="EC" id="1.1.1.271" evidence="8"/>
<comment type="subcellular location">
    <subcellularLocation>
        <location evidence="2">Membrane</location>
        <topology evidence="2">Multi-pass membrane protein</topology>
    </subcellularLocation>
</comment>
<evidence type="ECO:0000256" key="1">
    <source>
        <dbReference type="ARBA" id="ARBA00002870"/>
    </source>
</evidence>
<keyword evidence="13" id="KW-0378">Hydrolase</keyword>
<evidence type="ECO:0000259" key="25">
    <source>
        <dbReference type="PROSITE" id="PS50200"/>
    </source>
</evidence>
<dbReference type="InterPro" id="IPR024732">
    <property type="entry name" value="NAGLU_C"/>
</dbReference>
<dbReference type="GO" id="GO:0016787">
    <property type="term" value="F:hydrolase activity"/>
    <property type="evidence" value="ECO:0007669"/>
    <property type="project" value="UniProtKB-KW"/>
</dbReference>
<dbReference type="Gene3D" id="3.40.50.720">
    <property type="entry name" value="NAD(P)-binding Rossmann-like Domain"/>
    <property type="match status" value="1"/>
</dbReference>
<dbReference type="SUPFAM" id="SSF51735">
    <property type="entry name" value="NAD(P)-binding Rossmann-fold domains"/>
    <property type="match status" value="1"/>
</dbReference>
<dbReference type="Proteomes" id="UP000054632">
    <property type="component" value="Unassembled WGS sequence"/>
</dbReference>
<feature type="region of interest" description="Disordered" evidence="22">
    <location>
        <begin position="904"/>
        <end position="935"/>
    </location>
</feature>
<dbReference type="CDD" id="cd01776">
    <property type="entry name" value="RA_Rin"/>
    <property type="match status" value="1"/>
</dbReference>
<dbReference type="InterPro" id="IPR024240">
    <property type="entry name" value="NAGLU_N"/>
</dbReference>
<dbReference type="SMART" id="SM00167">
    <property type="entry name" value="VPS9"/>
    <property type="match status" value="1"/>
</dbReference>
<dbReference type="Gene3D" id="3.30.379.10">
    <property type="entry name" value="Chitobiase/beta-hexosaminidase domain 2-like"/>
    <property type="match status" value="1"/>
</dbReference>
<comment type="pathway">
    <text evidence="4">Lipid metabolism; fatty acid biosynthesis.</text>
</comment>
<dbReference type="InterPro" id="IPR036291">
    <property type="entry name" value="NAD(P)-bd_dom_sf"/>
</dbReference>
<dbReference type="InterPro" id="IPR007781">
    <property type="entry name" value="NAGLU"/>
</dbReference>
<evidence type="ECO:0000256" key="18">
    <source>
        <dbReference type="ARBA" id="ARBA00023160"/>
    </source>
</evidence>
<dbReference type="Pfam" id="PF01370">
    <property type="entry name" value="Epimerase"/>
    <property type="match status" value="1"/>
</dbReference>
<feature type="compositionally biased region" description="Low complexity" evidence="22">
    <location>
        <begin position="96"/>
        <end position="109"/>
    </location>
</feature>
<dbReference type="Gene3D" id="3.20.20.80">
    <property type="entry name" value="Glycosidases"/>
    <property type="match status" value="1"/>
</dbReference>
<dbReference type="InterPro" id="IPR036860">
    <property type="entry name" value="SH2_dom_sf"/>
</dbReference>
<feature type="domain" description="VPS9" evidence="26">
    <location>
        <begin position="1093"/>
        <end position="1241"/>
    </location>
</feature>
<dbReference type="HAMAP" id="MF_00956">
    <property type="entry name" value="GDP_fucose_synth"/>
    <property type="match status" value="1"/>
</dbReference>
<feature type="compositionally biased region" description="Low complexity" evidence="22">
    <location>
        <begin position="917"/>
        <end position="932"/>
    </location>
</feature>
<feature type="transmembrane region" description="Helical" evidence="23">
    <location>
        <begin position="1907"/>
        <end position="1934"/>
    </location>
</feature>
<comment type="function">
    <text evidence="1">Catalyzes the two-step NADP-dependent conversion of GDP-4-dehydro-6-deoxy-D-mannose to GDP-fucose, involving an epimerase and a reductase reaction.</text>
</comment>
<keyword evidence="19" id="KW-0456">Lyase</keyword>
<dbReference type="GO" id="GO:0050577">
    <property type="term" value="F:GDP-L-fucose synthase activity"/>
    <property type="evidence" value="ECO:0007669"/>
    <property type="project" value="UniProtKB-EC"/>
</dbReference>
<evidence type="ECO:0000256" key="6">
    <source>
        <dbReference type="ARBA" id="ARBA00006919"/>
    </source>
</evidence>
<dbReference type="PANTHER" id="PTHR12872">
    <property type="entry name" value="ALPHA-N-ACETYLGLUCOSAMINIDASE"/>
    <property type="match status" value="1"/>
</dbReference>
<dbReference type="Pfam" id="PF12971">
    <property type="entry name" value="NAGLU_N"/>
    <property type="match status" value="1"/>
</dbReference>
<dbReference type="InterPro" id="IPR024733">
    <property type="entry name" value="NAGLU_tim-barrel"/>
</dbReference>
<dbReference type="Gene3D" id="1.20.120.670">
    <property type="entry name" value="N-acetyl-b-d-glucoasminidase"/>
    <property type="match status" value="1"/>
</dbReference>
<dbReference type="UniPathway" id="UPA00094"/>
<evidence type="ECO:0000256" key="3">
    <source>
        <dbReference type="ARBA" id="ARBA00004883"/>
    </source>
</evidence>
<feature type="compositionally biased region" description="Basic and acidic residues" evidence="22">
    <location>
        <begin position="609"/>
        <end position="623"/>
    </location>
</feature>
<dbReference type="EMBL" id="JYDR01000204">
    <property type="protein sequence ID" value="KRY65589.1"/>
    <property type="molecule type" value="Genomic_DNA"/>
</dbReference>
<keyword evidence="21" id="KW-0727">SH2 domain</keyword>
<dbReference type="Pfam" id="PF05089">
    <property type="entry name" value="NAGLU"/>
    <property type="match status" value="2"/>
</dbReference>
<evidence type="ECO:0000259" key="26">
    <source>
        <dbReference type="PROSITE" id="PS51205"/>
    </source>
</evidence>
<reference evidence="27 28" key="1">
    <citation type="submission" date="2015-01" db="EMBL/GenBank/DDBJ databases">
        <title>Evolution of Trichinella species and genotypes.</title>
        <authorList>
            <person name="Korhonen P.K."/>
            <person name="Edoardo P."/>
            <person name="Giuseppe L.R."/>
            <person name="Gasser R.B."/>
        </authorList>
    </citation>
    <scope>NUCLEOTIDE SEQUENCE [LARGE SCALE GENOMIC DNA]</scope>
    <source>
        <strain evidence="27">ISS13</strain>
    </source>
</reference>
<dbReference type="InterPro" id="IPR000980">
    <property type="entry name" value="SH2"/>
</dbReference>
<keyword evidence="17 23" id="KW-0472">Membrane</keyword>
<gene>
    <name evidence="27" type="primary">NAGLU</name>
    <name evidence="27" type="ORF">T4A_7814</name>
</gene>
<dbReference type="InterPro" id="IPR003123">
    <property type="entry name" value="VPS9"/>
</dbReference>
<evidence type="ECO:0000256" key="21">
    <source>
        <dbReference type="PROSITE-ProRule" id="PRU00191"/>
    </source>
</evidence>
<comment type="caution">
    <text evidence="27">The sequence shown here is derived from an EMBL/GenBank/DDBJ whole genome shotgun (WGS) entry which is preliminary data.</text>
</comment>
<organism evidence="27 28">
    <name type="scientific">Trichinella pseudospiralis</name>
    <name type="common">Parasitic roundworm</name>
    <dbReference type="NCBI Taxonomy" id="6337"/>
    <lineage>
        <taxon>Eukaryota</taxon>
        <taxon>Metazoa</taxon>
        <taxon>Ecdysozoa</taxon>
        <taxon>Nematoda</taxon>
        <taxon>Enoplea</taxon>
        <taxon>Dorylaimia</taxon>
        <taxon>Trichinellida</taxon>
        <taxon>Trichinellidae</taxon>
        <taxon>Trichinella</taxon>
    </lineage>
</organism>
<dbReference type="PROSITE" id="PS50200">
    <property type="entry name" value="RA"/>
    <property type="match status" value="1"/>
</dbReference>
<keyword evidence="16" id="KW-0443">Lipid metabolism</keyword>
<feature type="region of interest" description="Disordered" evidence="22">
    <location>
        <begin position="447"/>
        <end position="466"/>
    </location>
</feature>
<evidence type="ECO:0000256" key="14">
    <source>
        <dbReference type="ARBA" id="ARBA00022832"/>
    </source>
</evidence>
<evidence type="ECO:0000256" key="2">
    <source>
        <dbReference type="ARBA" id="ARBA00004141"/>
    </source>
</evidence>
<keyword evidence="10" id="KW-0343">GTPase activation</keyword>
<keyword evidence="14" id="KW-0276">Fatty acid metabolism</keyword>
<dbReference type="GO" id="GO:0102158">
    <property type="term" value="F:very-long-chain (3R)-3-hydroxyacyl-CoA dehydratase activity"/>
    <property type="evidence" value="ECO:0007669"/>
    <property type="project" value="UniProtKB-EC"/>
</dbReference>
<evidence type="ECO:0000256" key="22">
    <source>
        <dbReference type="SAM" id="MobiDB-lite"/>
    </source>
</evidence>
<comment type="pathway">
    <text evidence="3">Nucleotide-sugar biosynthesis; GDP-L-fucose biosynthesis via de novo pathway; GDP-L-fucose from GDP-alpha-D-mannose: step 2/2.</text>
</comment>
<dbReference type="Pfam" id="PF23268">
    <property type="entry name" value="RIN1"/>
    <property type="match status" value="1"/>
</dbReference>